<organism evidence="2 3">
    <name type="scientific">Lentinus brumalis</name>
    <dbReference type="NCBI Taxonomy" id="2498619"/>
    <lineage>
        <taxon>Eukaryota</taxon>
        <taxon>Fungi</taxon>
        <taxon>Dikarya</taxon>
        <taxon>Basidiomycota</taxon>
        <taxon>Agaricomycotina</taxon>
        <taxon>Agaricomycetes</taxon>
        <taxon>Polyporales</taxon>
        <taxon>Polyporaceae</taxon>
        <taxon>Lentinus</taxon>
    </lineage>
</organism>
<evidence type="ECO:0000313" key="2">
    <source>
        <dbReference type="EMBL" id="RDX53269.1"/>
    </source>
</evidence>
<evidence type="ECO:0000256" key="1">
    <source>
        <dbReference type="SAM" id="MobiDB-lite"/>
    </source>
</evidence>
<evidence type="ECO:0000313" key="3">
    <source>
        <dbReference type="Proteomes" id="UP000256964"/>
    </source>
</evidence>
<name>A0A371DL61_9APHY</name>
<dbReference type="AlphaFoldDB" id="A0A371DL61"/>
<protein>
    <submittedName>
        <fullName evidence="2">Uncharacterized protein</fullName>
    </submittedName>
</protein>
<keyword evidence="3" id="KW-1185">Reference proteome</keyword>
<dbReference type="Proteomes" id="UP000256964">
    <property type="component" value="Unassembled WGS sequence"/>
</dbReference>
<feature type="region of interest" description="Disordered" evidence="1">
    <location>
        <begin position="134"/>
        <end position="175"/>
    </location>
</feature>
<gene>
    <name evidence="2" type="ORF">OH76DRAFT_1208017</name>
</gene>
<proteinExistence type="predicted"/>
<accession>A0A371DL61</accession>
<dbReference type="EMBL" id="KZ857387">
    <property type="protein sequence ID" value="RDX53269.1"/>
    <property type="molecule type" value="Genomic_DNA"/>
</dbReference>
<reference evidence="2 3" key="1">
    <citation type="journal article" date="2018" name="Biotechnol. Biofuels">
        <title>Integrative visual omics of the white-rot fungus Polyporus brumalis exposes the biotechnological potential of its oxidative enzymes for delignifying raw plant biomass.</title>
        <authorList>
            <person name="Miyauchi S."/>
            <person name="Rancon A."/>
            <person name="Drula E."/>
            <person name="Hage H."/>
            <person name="Chaduli D."/>
            <person name="Favel A."/>
            <person name="Grisel S."/>
            <person name="Henrissat B."/>
            <person name="Herpoel-Gimbert I."/>
            <person name="Ruiz-Duenas F.J."/>
            <person name="Chevret D."/>
            <person name="Hainaut M."/>
            <person name="Lin J."/>
            <person name="Wang M."/>
            <person name="Pangilinan J."/>
            <person name="Lipzen A."/>
            <person name="Lesage-Meessen L."/>
            <person name="Navarro D."/>
            <person name="Riley R."/>
            <person name="Grigoriev I.V."/>
            <person name="Zhou S."/>
            <person name="Raouche S."/>
            <person name="Rosso M.N."/>
        </authorList>
    </citation>
    <scope>NUCLEOTIDE SEQUENCE [LARGE SCALE GENOMIC DNA]</scope>
    <source>
        <strain evidence="2 3">BRFM 1820</strain>
    </source>
</reference>
<sequence length="175" mass="19202">MSSCRNCSISNRTKGHVFDSAALWPLLGIRLRRRHLHQMIPDGIGLDDCCATHQGSMPSVVPRIEEFLLEAFLAEAVVVLHQKRQSGGLPPDNVVLSVSLAGIQERHGRTGQSSCPRSCTSRLRATHAWATRCRGRPIPAGSPSDTAPLHSAPARVPKVRTTPPDRSRACRRYSR</sequence>